<evidence type="ECO:0000313" key="2">
    <source>
        <dbReference type="Proteomes" id="UP001358417"/>
    </source>
</evidence>
<dbReference type="GO" id="GO:0008080">
    <property type="term" value="F:N-acetyltransferase activity"/>
    <property type="evidence" value="ECO:0007669"/>
    <property type="project" value="TreeGrafter"/>
</dbReference>
<name>A0AAV9NQ22_9EURO</name>
<dbReference type="EMBL" id="JAVRRD010000001">
    <property type="protein sequence ID" value="KAK5064419.1"/>
    <property type="molecule type" value="Genomic_DNA"/>
</dbReference>
<reference evidence="1 2" key="1">
    <citation type="submission" date="2023-08" db="EMBL/GenBank/DDBJ databases">
        <title>Black Yeasts Isolated from many extreme environments.</title>
        <authorList>
            <person name="Coleine C."/>
            <person name="Stajich J.E."/>
            <person name="Selbmann L."/>
        </authorList>
    </citation>
    <scope>NUCLEOTIDE SEQUENCE [LARGE SCALE GENOMIC DNA]</scope>
    <source>
        <strain evidence="1 2">CCFEE 5792</strain>
    </source>
</reference>
<gene>
    <name evidence="1" type="ORF">LTR84_000252</name>
</gene>
<dbReference type="AlphaFoldDB" id="A0AAV9NQ22"/>
<dbReference type="InterPro" id="IPR052058">
    <property type="entry name" value="Alcohol_O-acetyltransferase"/>
</dbReference>
<accession>A0AAV9NQ22</accession>
<dbReference type="GeneID" id="89968474"/>
<organism evidence="1 2">
    <name type="scientific">Exophiala bonariae</name>
    <dbReference type="NCBI Taxonomy" id="1690606"/>
    <lineage>
        <taxon>Eukaryota</taxon>
        <taxon>Fungi</taxon>
        <taxon>Dikarya</taxon>
        <taxon>Ascomycota</taxon>
        <taxon>Pezizomycotina</taxon>
        <taxon>Eurotiomycetes</taxon>
        <taxon>Chaetothyriomycetidae</taxon>
        <taxon>Chaetothyriales</taxon>
        <taxon>Herpotrichiellaceae</taxon>
        <taxon>Exophiala</taxon>
    </lineage>
</organism>
<dbReference type="Proteomes" id="UP001358417">
    <property type="component" value="Unassembled WGS sequence"/>
</dbReference>
<dbReference type="RefSeq" id="XP_064711743.1">
    <property type="nucleotide sequence ID" value="XM_064843883.1"/>
</dbReference>
<keyword evidence="2" id="KW-1185">Reference proteome</keyword>
<evidence type="ECO:0000313" key="1">
    <source>
        <dbReference type="EMBL" id="KAK5064419.1"/>
    </source>
</evidence>
<dbReference type="PANTHER" id="PTHR28037">
    <property type="entry name" value="ALCOHOL O-ACETYLTRANSFERASE 1-RELATED"/>
    <property type="match status" value="1"/>
</dbReference>
<proteinExistence type="predicted"/>
<dbReference type="Pfam" id="PF07247">
    <property type="entry name" value="AATase"/>
    <property type="match status" value="1"/>
</dbReference>
<evidence type="ECO:0008006" key="3">
    <source>
        <dbReference type="Google" id="ProtNLM"/>
    </source>
</evidence>
<dbReference type="InterPro" id="IPR010828">
    <property type="entry name" value="Atf2/Sli1-like"/>
</dbReference>
<comment type="caution">
    <text evidence="1">The sequence shown here is derived from an EMBL/GenBank/DDBJ whole genome shotgun (WGS) entry which is preliminary data.</text>
</comment>
<sequence length="485" mass="53098">MKKMFGKAVRDDTENYLRAASPNERRCIARDYLDFYRGLAVGGTYDFSDGSNLSCPSTYTRGLQKCIERHPQLSVVTINAESNSPYFEHYPKVDLEQHLQHLDKCKKDGDEDKAIQNALPGILDTKLLPSIPAWKVFILPLSEKRCFIAFFYSHTLGDGMSGLAFHQTLLSGLEVSHIENELPPSTRSKDIGPASDTPRNLPITWPFFLRTLLGIFLPKPLLSILGLEALNNAVTSATWTGSPVFYNAEKHTTGVRTITIDGTIVSRVLRVSRSHGVKLTGLLHQLIVGALSEFLPQSADISQFVAQTSLSLRGALNISGDKIGNFISADTATLPKNNKMRCEAEAKVNWSSAKAITERLAAVSKDLRNHPIGLLPYVSDMRSWTLSKVGGSRDCSYEVSNLTSFRPVSPGGRATIVKMVFCQPASVTGAPLSFNVVSVANGPLSIAVSWQLGALGFDAGEDEREIVEIVCRKIELGFRHLASTS</sequence>
<dbReference type="PANTHER" id="PTHR28037:SF1">
    <property type="entry name" value="ALCOHOL O-ACETYLTRANSFERASE 1-RELATED"/>
    <property type="match status" value="1"/>
</dbReference>
<protein>
    <recommendedName>
        <fullName evidence="3">Alcohol acetyltransferase FCK4</fullName>
    </recommendedName>
</protein>